<proteinExistence type="predicted"/>
<dbReference type="InParanoid" id="A0A2K1JX98"/>
<protein>
    <submittedName>
        <fullName evidence="1 2">Uncharacterized protein</fullName>
    </submittedName>
</protein>
<evidence type="ECO:0000313" key="1">
    <source>
        <dbReference type="EMBL" id="PNR46165.1"/>
    </source>
</evidence>
<dbReference type="Proteomes" id="UP000006727">
    <property type="component" value="Chromosome 10"/>
</dbReference>
<reference evidence="1 3" key="2">
    <citation type="journal article" date="2018" name="Plant J.">
        <title>The Physcomitrella patens chromosome-scale assembly reveals moss genome structure and evolution.</title>
        <authorList>
            <person name="Lang D."/>
            <person name="Ullrich K.K."/>
            <person name="Murat F."/>
            <person name="Fuchs J."/>
            <person name="Jenkins J."/>
            <person name="Haas F.B."/>
            <person name="Piednoel M."/>
            <person name="Gundlach H."/>
            <person name="Van Bel M."/>
            <person name="Meyberg R."/>
            <person name="Vives C."/>
            <person name="Morata J."/>
            <person name="Symeonidi A."/>
            <person name="Hiss M."/>
            <person name="Muchero W."/>
            <person name="Kamisugi Y."/>
            <person name="Saleh O."/>
            <person name="Blanc G."/>
            <person name="Decker E.L."/>
            <person name="van Gessel N."/>
            <person name="Grimwood J."/>
            <person name="Hayes R.D."/>
            <person name="Graham S.W."/>
            <person name="Gunter L.E."/>
            <person name="McDaniel S.F."/>
            <person name="Hoernstein S.N.W."/>
            <person name="Larsson A."/>
            <person name="Li F.W."/>
            <person name="Perroud P.F."/>
            <person name="Phillips J."/>
            <person name="Ranjan P."/>
            <person name="Rokshar D.S."/>
            <person name="Rothfels C.J."/>
            <person name="Schneider L."/>
            <person name="Shu S."/>
            <person name="Stevenson D.W."/>
            <person name="Thummler F."/>
            <person name="Tillich M."/>
            <person name="Villarreal Aguilar J.C."/>
            <person name="Widiez T."/>
            <person name="Wong G.K."/>
            <person name="Wymore A."/>
            <person name="Zhang Y."/>
            <person name="Zimmer A.D."/>
            <person name="Quatrano R.S."/>
            <person name="Mayer K.F.X."/>
            <person name="Goodstein D."/>
            <person name="Casacuberta J.M."/>
            <person name="Vandepoele K."/>
            <person name="Reski R."/>
            <person name="Cuming A.C."/>
            <person name="Tuskan G.A."/>
            <person name="Maumus F."/>
            <person name="Salse J."/>
            <person name="Schmutz J."/>
            <person name="Rensing S.A."/>
        </authorList>
    </citation>
    <scope>NUCLEOTIDE SEQUENCE [LARGE SCALE GENOMIC DNA]</scope>
    <source>
        <strain evidence="2 3">cv. Gransden 2004</strain>
    </source>
</reference>
<dbReference type="EMBL" id="ABEU02000010">
    <property type="protein sequence ID" value="PNR46165.1"/>
    <property type="molecule type" value="Genomic_DNA"/>
</dbReference>
<evidence type="ECO:0000313" key="3">
    <source>
        <dbReference type="Proteomes" id="UP000006727"/>
    </source>
</evidence>
<name>A0A2K1JX98_PHYPA</name>
<dbReference type="EnsemblPlants" id="Pp3c10_2091V3.1">
    <property type="protein sequence ID" value="Pp3c10_2091V3.1"/>
    <property type="gene ID" value="Pp3c10_2091"/>
</dbReference>
<dbReference type="AlphaFoldDB" id="A0A2K1JX98"/>
<keyword evidence="3" id="KW-1185">Reference proteome</keyword>
<reference evidence="2" key="3">
    <citation type="submission" date="2020-12" db="UniProtKB">
        <authorList>
            <consortium name="EnsemblPlants"/>
        </authorList>
    </citation>
    <scope>IDENTIFICATION</scope>
</reference>
<dbReference type="Gramene" id="Pp3c10_2091V3.1">
    <property type="protein sequence ID" value="Pp3c10_2091V3.1"/>
    <property type="gene ID" value="Pp3c10_2091"/>
</dbReference>
<reference evidence="1 3" key="1">
    <citation type="journal article" date="2008" name="Science">
        <title>The Physcomitrella genome reveals evolutionary insights into the conquest of land by plants.</title>
        <authorList>
            <person name="Rensing S."/>
            <person name="Lang D."/>
            <person name="Zimmer A."/>
            <person name="Terry A."/>
            <person name="Salamov A."/>
            <person name="Shapiro H."/>
            <person name="Nishiyama T."/>
            <person name="Perroud P.-F."/>
            <person name="Lindquist E."/>
            <person name="Kamisugi Y."/>
            <person name="Tanahashi T."/>
            <person name="Sakakibara K."/>
            <person name="Fujita T."/>
            <person name="Oishi K."/>
            <person name="Shin-I T."/>
            <person name="Kuroki Y."/>
            <person name="Toyoda A."/>
            <person name="Suzuki Y."/>
            <person name="Hashimoto A."/>
            <person name="Yamaguchi K."/>
            <person name="Sugano A."/>
            <person name="Kohara Y."/>
            <person name="Fujiyama A."/>
            <person name="Anterola A."/>
            <person name="Aoki S."/>
            <person name="Ashton N."/>
            <person name="Barbazuk W.B."/>
            <person name="Barker E."/>
            <person name="Bennetzen J."/>
            <person name="Bezanilla M."/>
            <person name="Blankenship R."/>
            <person name="Cho S.H."/>
            <person name="Dutcher S."/>
            <person name="Estelle M."/>
            <person name="Fawcett J.A."/>
            <person name="Gundlach H."/>
            <person name="Hanada K."/>
            <person name="Heyl A."/>
            <person name="Hicks K.A."/>
            <person name="Hugh J."/>
            <person name="Lohr M."/>
            <person name="Mayer K."/>
            <person name="Melkozernov A."/>
            <person name="Murata T."/>
            <person name="Nelson D."/>
            <person name="Pils B."/>
            <person name="Prigge M."/>
            <person name="Reiss B."/>
            <person name="Renner T."/>
            <person name="Rombauts S."/>
            <person name="Rushton P."/>
            <person name="Sanderfoot A."/>
            <person name="Schween G."/>
            <person name="Shiu S.-H."/>
            <person name="Stueber K."/>
            <person name="Theodoulou F.L."/>
            <person name="Tu H."/>
            <person name="Van de Peer Y."/>
            <person name="Verrier P.J."/>
            <person name="Waters E."/>
            <person name="Wood A."/>
            <person name="Yang L."/>
            <person name="Cove D."/>
            <person name="Cuming A."/>
            <person name="Hasebe M."/>
            <person name="Lucas S."/>
            <person name="Mishler D.B."/>
            <person name="Reski R."/>
            <person name="Grigoriev I."/>
            <person name="Quatrano R.S."/>
            <person name="Boore J.L."/>
        </authorList>
    </citation>
    <scope>NUCLEOTIDE SEQUENCE [LARGE SCALE GENOMIC DNA]</scope>
    <source>
        <strain evidence="2 3">cv. Gransden 2004</strain>
    </source>
</reference>
<gene>
    <name evidence="1" type="ORF">PHYPA_013284</name>
</gene>
<organism evidence="1">
    <name type="scientific">Physcomitrium patens</name>
    <name type="common">Spreading-leaved earth moss</name>
    <name type="synonym">Physcomitrella patens</name>
    <dbReference type="NCBI Taxonomy" id="3218"/>
    <lineage>
        <taxon>Eukaryota</taxon>
        <taxon>Viridiplantae</taxon>
        <taxon>Streptophyta</taxon>
        <taxon>Embryophyta</taxon>
        <taxon>Bryophyta</taxon>
        <taxon>Bryophytina</taxon>
        <taxon>Bryopsida</taxon>
        <taxon>Funariidae</taxon>
        <taxon>Funariales</taxon>
        <taxon>Funariaceae</taxon>
        <taxon>Physcomitrium</taxon>
    </lineage>
</organism>
<sequence>MPCSINVANLYKNYGDEAPYLAIIFNTLDLRSDYHYLPLFIEVWIKTIF</sequence>
<accession>A0A2K1JX98</accession>
<evidence type="ECO:0000313" key="2">
    <source>
        <dbReference type="EnsemblPlants" id="Pp3c10_2091V3.1"/>
    </source>
</evidence>